<dbReference type="EnsemblPlants" id="ORUFI07G01800.1">
    <property type="protein sequence ID" value="ORUFI07G01800.1"/>
    <property type="gene ID" value="ORUFI07G01800"/>
</dbReference>
<dbReference type="Gramene" id="ORUFI07G01800.1">
    <property type="protein sequence ID" value="ORUFI07G01800.1"/>
    <property type="gene ID" value="ORUFI07G01800"/>
</dbReference>
<sequence>MANTKEAEKDCTVPLSDPRKLKGAGKKAWPLSWVVPLVSSRRPPAVTVAVPSRVRLAPEKPEKTNWSSLALTASTRLKPWNSRIWRRKESAIFMKGAMPGLFSNNVTGHVNESSKRDQQGPILMGLKWAGLEPKIIYKENSVGHIGLGVIIPTPPASKPIPPRRRLICFAGRRLLAGYLPIRRRLGQGVARQGRGWPRGHARGGGARRRRNGGCMGFLRLRGLELVISRQVQADLMTDINCSDRSHLPDKMSGVIVPKLFPDHGYCATYGSTPSLCIIASKLEFRVAGVNSGSDAVQLRVHCLWQRTPVPVLENPVNQHLSAVVRTVADRPPATGDLKKERAEGEHVGERGCLSCACQLWGYESHGSNQEHVACFDVTVDDNLVPLLMEWPCRFGHFDGSQSDIDLCGLSIVVHPHLDRLAVAAREGQVLQEPTMLVIVEADVLGFLGVEAVDVDADVVAIDIVQLGVLGGVDFHGEHVVACAVVAADVEEAQELRRLGIGEALVWGDDEGHAVGARIGVRGDDAEHEGHGEGLDYAIRLLLEPERSWVECVALDIGHAVCQLKEPCGGDHG</sequence>
<protein>
    <submittedName>
        <fullName evidence="1">Uncharacterized protein</fullName>
    </submittedName>
</protein>
<dbReference type="AlphaFoldDB" id="A0A0E0Q3N1"/>
<evidence type="ECO:0000313" key="1">
    <source>
        <dbReference type="EnsemblPlants" id="ORUFI07G01800.1"/>
    </source>
</evidence>
<dbReference type="HOGENOM" id="CLU_476846_0_0_1"/>
<dbReference type="eggNOG" id="ENOG502R3D1">
    <property type="taxonomic scope" value="Eukaryota"/>
</dbReference>
<organism evidence="1 2">
    <name type="scientific">Oryza rufipogon</name>
    <name type="common">Brownbeard rice</name>
    <name type="synonym">Asian wild rice</name>
    <dbReference type="NCBI Taxonomy" id="4529"/>
    <lineage>
        <taxon>Eukaryota</taxon>
        <taxon>Viridiplantae</taxon>
        <taxon>Streptophyta</taxon>
        <taxon>Embryophyta</taxon>
        <taxon>Tracheophyta</taxon>
        <taxon>Spermatophyta</taxon>
        <taxon>Magnoliopsida</taxon>
        <taxon>Liliopsida</taxon>
        <taxon>Poales</taxon>
        <taxon>Poaceae</taxon>
        <taxon>BOP clade</taxon>
        <taxon>Oryzoideae</taxon>
        <taxon>Oryzeae</taxon>
        <taxon>Oryzinae</taxon>
        <taxon>Oryza</taxon>
    </lineage>
</organism>
<reference evidence="1" key="2">
    <citation type="submission" date="2015-06" db="UniProtKB">
        <authorList>
            <consortium name="EnsemblPlants"/>
        </authorList>
    </citation>
    <scope>IDENTIFICATION</scope>
</reference>
<reference evidence="2" key="1">
    <citation type="submission" date="2013-06" db="EMBL/GenBank/DDBJ databases">
        <authorList>
            <person name="Zhao Q."/>
        </authorList>
    </citation>
    <scope>NUCLEOTIDE SEQUENCE</scope>
    <source>
        <strain evidence="2">cv. W1943</strain>
    </source>
</reference>
<accession>A0A0E0Q3N1</accession>
<proteinExistence type="predicted"/>
<evidence type="ECO:0000313" key="2">
    <source>
        <dbReference type="Proteomes" id="UP000008022"/>
    </source>
</evidence>
<name>A0A0E0Q3N1_ORYRU</name>
<keyword evidence="2" id="KW-1185">Reference proteome</keyword>
<dbReference type="Proteomes" id="UP000008022">
    <property type="component" value="Unassembled WGS sequence"/>
</dbReference>